<accession>A0A0S4J984</accession>
<dbReference type="Pfam" id="PF13646">
    <property type="entry name" value="HEAT_2"/>
    <property type="match status" value="1"/>
</dbReference>
<dbReference type="OrthoDB" id="421002at2759"/>
<dbReference type="EMBL" id="CYKH01001363">
    <property type="protein sequence ID" value="CUG86681.1"/>
    <property type="molecule type" value="Genomic_DNA"/>
</dbReference>
<dbReference type="PANTHER" id="PTHR12697:SF5">
    <property type="entry name" value="DEOXYHYPUSINE HYDROXYLASE"/>
    <property type="match status" value="1"/>
</dbReference>
<protein>
    <recommendedName>
        <fullName evidence="3">Deoxyhypusine monooxygenase</fullName>
    </recommendedName>
</protein>
<dbReference type="OMA" id="HGDGPRC"/>
<organism evidence="1 2">
    <name type="scientific">Bodo saltans</name>
    <name type="common">Flagellated protozoan</name>
    <dbReference type="NCBI Taxonomy" id="75058"/>
    <lineage>
        <taxon>Eukaryota</taxon>
        <taxon>Discoba</taxon>
        <taxon>Euglenozoa</taxon>
        <taxon>Kinetoplastea</taxon>
        <taxon>Metakinetoplastina</taxon>
        <taxon>Eubodonida</taxon>
        <taxon>Bodonidae</taxon>
        <taxon>Bodo</taxon>
    </lineage>
</organism>
<dbReference type="InterPro" id="IPR016024">
    <property type="entry name" value="ARM-type_fold"/>
</dbReference>
<proteinExistence type="predicted"/>
<dbReference type="InterPro" id="IPR011989">
    <property type="entry name" value="ARM-like"/>
</dbReference>
<keyword evidence="2" id="KW-1185">Reference proteome</keyword>
<sequence length="305" mass="33536">MSLADLRVTYADLLNKDVALDSRIRCLYVLKENDKSPLGAAILAEAVDTTDSVLLQHELVYNIGQFRFVESILRLREIVERESYDVVTRHEALEALGAIAEDNVLPFLYEYAAKDGPVGNCAPLRESAVLAICRIEMKQRDGEKAVGNPENCQYVSVDPSPAFDDALPLDVLETILTTGTHATATAPTVVPAALSGDDDDAAIIWNRYRAMFTLRNLGSKEAAVILGKALRSDASSCLFRHEIAFVLGQMEHPASEPYLAEALADEKEHSMVRHEAAEAIGALPEKHSFDFLQKYAPSPRKRISP</sequence>
<reference evidence="2" key="1">
    <citation type="submission" date="2015-09" db="EMBL/GenBank/DDBJ databases">
        <authorList>
            <consortium name="Pathogen Informatics"/>
        </authorList>
    </citation>
    <scope>NUCLEOTIDE SEQUENCE [LARGE SCALE GENOMIC DNA]</scope>
    <source>
        <strain evidence="2">Lake Konstanz</strain>
    </source>
</reference>
<dbReference type="SUPFAM" id="SSF48371">
    <property type="entry name" value="ARM repeat"/>
    <property type="match status" value="1"/>
</dbReference>
<evidence type="ECO:0000313" key="2">
    <source>
        <dbReference type="Proteomes" id="UP000051952"/>
    </source>
</evidence>
<name>A0A0S4J984_BODSA</name>
<evidence type="ECO:0000313" key="1">
    <source>
        <dbReference type="EMBL" id="CUG86681.1"/>
    </source>
</evidence>
<dbReference type="PANTHER" id="PTHR12697">
    <property type="entry name" value="PBS LYASE HEAT-LIKE PROTEIN"/>
    <property type="match status" value="1"/>
</dbReference>
<dbReference type="GO" id="GO:0016491">
    <property type="term" value="F:oxidoreductase activity"/>
    <property type="evidence" value="ECO:0007669"/>
    <property type="project" value="TreeGrafter"/>
</dbReference>
<dbReference type="InterPro" id="IPR004155">
    <property type="entry name" value="PBS_lyase_HEAT"/>
</dbReference>
<dbReference type="Gene3D" id="1.25.10.10">
    <property type="entry name" value="Leucine-rich Repeat Variant"/>
    <property type="match status" value="1"/>
</dbReference>
<gene>
    <name evidence="1" type="ORF">BSAL_94165</name>
</gene>
<evidence type="ECO:0008006" key="3">
    <source>
        <dbReference type="Google" id="ProtNLM"/>
    </source>
</evidence>
<dbReference type="VEuPathDB" id="TriTrypDB:BSAL_94165"/>
<dbReference type="SMART" id="SM00567">
    <property type="entry name" value="EZ_HEAT"/>
    <property type="match status" value="5"/>
</dbReference>
<dbReference type="Proteomes" id="UP000051952">
    <property type="component" value="Unassembled WGS sequence"/>
</dbReference>
<dbReference type="AlphaFoldDB" id="A0A0S4J984"/>